<comment type="caution">
    <text evidence="5">The sequence shown here is derived from an EMBL/GenBank/DDBJ whole genome shotgun (WGS) entry which is preliminary data.</text>
</comment>
<dbReference type="SMART" id="SM00116">
    <property type="entry name" value="CBS"/>
    <property type="match status" value="2"/>
</dbReference>
<dbReference type="Pfam" id="PF04972">
    <property type="entry name" value="BON"/>
    <property type="match status" value="1"/>
</dbReference>
<feature type="domain" description="CBS" evidence="4">
    <location>
        <begin position="92"/>
        <end position="148"/>
    </location>
</feature>
<feature type="domain" description="CBS" evidence="4">
    <location>
        <begin position="10"/>
        <end position="69"/>
    </location>
</feature>
<reference evidence="5 6" key="1">
    <citation type="submission" date="2023-07" db="EMBL/GenBank/DDBJ databases">
        <title>Sequencing the genomes of 1000 actinobacteria strains.</title>
        <authorList>
            <person name="Klenk H.-P."/>
        </authorList>
    </citation>
    <scope>NUCLEOTIDE SEQUENCE [LARGE SCALE GENOMIC DNA]</scope>
    <source>
        <strain evidence="5 6">DSM 45805</strain>
    </source>
</reference>
<dbReference type="EMBL" id="JAUSUT010000001">
    <property type="protein sequence ID" value="MDQ0381170.1"/>
    <property type="molecule type" value="Genomic_DNA"/>
</dbReference>
<dbReference type="PROSITE" id="PS50914">
    <property type="entry name" value="BON"/>
    <property type="match status" value="1"/>
</dbReference>
<evidence type="ECO:0000256" key="2">
    <source>
        <dbReference type="PROSITE-ProRule" id="PRU00703"/>
    </source>
</evidence>
<dbReference type="Gene3D" id="3.30.1340.30">
    <property type="match status" value="1"/>
</dbReference>
<dbReference type="Proteomes" id="UP001229651">
    <property type="component" value="Unassembled WGS sequence"/>
</dbReference>
<name>A0ABU0F0S6_9PSEU</name>
<organism evidence="5 6">
    <name type="scientific">Amycolatopsis thermophila</name>
    <dbReference type="NCBI Taxonomy" id="206084"/>
    <lineage>
        <taxon>Bacteria</taxon>
        <taxon>Bacillati</taxon>
        <taxon>Actinomycetota</taxon>
        <taxon>Actinomycetes</taxon>
        <taxon>Pseudonocardiales</taxon>
        <taxon>Pseudonocardiaceae</taxon>
        <taxon>Amycolatopsis</taxon>
    </lineage>
</organism>
<protein>
    <submittedName>
        <fullName evidence="5">CBS domain-containing protein</fullName>
    </submittedName>
</protein>
<keyword evidence="1 2" id="KW-0129">CBS domain</keyword>
<dbReference type="RefSeq" id="WP_306995620.1">
    <property type="nucleotide sequence ID" value="NZ_JAUSUT010000001.1"/>
</dbReference>
<keyword evidence="6" id="KW-1185">Reference proteome</keyword>
<dbReference type="InterPro" id="IPR046342">
    <property type="entry name" value="CBS_dom_sf"/>
</dbReference>
<dbReference type="InterPro" id="IPR007055">
    <property type="entry name" value="BON_dom"/>
</dbReference>
<dbReference type="InterPro" id="IPR000644">
    <property type="entry name" value="CBS_dom"/>
</dbReference>
<evidence type="ECO:0000313" key="6">
    <source>
        <dbReference type="Proteomes" id="UP001229651"/>
    </source>
</evidence>
<dbReference type="SUPFAM" id="SSF54631">
    <property type="entry name" value="CBS-domain pair"/>
    <property type="match status" value="1"/>
</dbReference>
<gene>
    <name evidence="5" type="ORF">FB470_005164</name>
</gene>
<dbReference type="PROSITE" id="PS51371">
    <property type="entry name" value="CBS"/>
    <property type="match status" value="2"/>
</dbReference>
<feature type="domain" description="BON" evidence="3">
    <location>
        <begin position="146"/>
        <end position="214"/>
    </location>
</feature>
<dbReference type="PANTHER" id="PTHR43080">
    <property type="entry name" value="CBS DOMAIN-CONTAINING PROTEIN CBSX3, MITOCHONDRIAL"/>
    <property type="match status" value="1"/>
</dbReference>
<dbReference type="PIRSF" id="PIRSF036990">
    <property type="entry name" value="UCP036990_CBS_BON"/>
    <property type="match status" value="1"/>
</dbReference>
<dbReference type="Gene3D" id="3.10.580.10">
    <property type="entry name" value="CBS-domain"/>
    <property type="match status" value="1"/>
</dbReference>
<dbReference type="InterPro" id="IPR017080">
    <property type="entry name" value="UCP036990_CBS_BON"/>
</dbReference>
<dbReference type="InterPro" id="IPR051257">
    <property type="entry name" value="Diverse_CBS-Domain"/>
</dbReference>
<proteinExistence type="predicted"/>
<dbReference type="Pfam" id="PF00571">
    <property type="entry name" value="CBS"/>
    <property type="match status" value="2"/>
</dbReference>
<dbReference type="PANTHER" id="PTHR43080:SF29">
    <property type="entry name" value="OS02G0818000 PROTEIN"/>
    <property type="match status" value="1"/>
</dbReference>
<evidence type="ECO:0000313" key="5">
    <source>
        <dbReference type="EMBL" id="MDQ0381170.1"/>
    </source>
</evidence>
<accession>A0ABU0F0S6</accession>
<evidence type="ECO:0000256" key="1">
    <source>
        <dbReference type="ARBA" id="ARBA00023122"/>
    </source>
</evidence>
<sequence length="222" mass="24509">MPRPTVGDLMTHPVVSVVKTMPFKNLVALLARHRIGAVPVVDEQDRPIGVVSETDLLAKEAQRGDRMPSAFARARRWRWWGKSRAVTAETVMTRRVAVIGQDEPVPVAAHRLVHEDLRRLYVVDGAGVLVGVLARRDVLRVFLRPDDEIARTVEQEVLARCRWAEAGQARAEVADGVVTLTGSAGRRSEADRVARLTEAIPGVVAVVNQVRFTVDDRLPGRP</sequence>
<evidence type="ECO:0000259" key="4">
    <source>
        <dbReference type="PROSITE" id="PS51371"/>
    </source>
</evidence>
<evidence type="ECO:0000259" key="3">
    <source>
        <dbReference type="PROSITE" id="PS50914"/>
    </source>
</evidence>